<name>A0ABD3WII2_SINWO</name>
<organism evidence="1 2">
    <name type="scientific">Sinanodonta woodiana</name>
    <name type="common">Chinese pond mussel</name>
    <name type="synonym">Anodonta woodiana</name>
    <dbReference type="NCBI Taxonomy" id="1069815"/>
    <lineage>
        <taxon>Eukaryota</taxon>
        <taxon>Metazoa</taxon>
        <taxon>Spiralia</taxon>
        <taxon>Lophotrochozoa</taxon>
        <taxon>Mollusca</taxon>
        <taxon>Bivalvia</taxon>
        <taxon>Autobranchia</taxon>
        <taxon>Heteroconchia</taxon>
        <taxon>Palaeoheterodonta</taxon>
        <taxon>Unionida</taxon>
        <taxon>Unionoidea</taxon>
        <taxon>Unionidae</taxon>
        <taxon>Unioninae</taxon>
        <taxon>Sinanodonta</taxon>
    </lineage>
</organism>
<dbReference type="AlphaFoldDB" id="A0ABD3WII2"/>
<evidence type="ECO:0000313" key="1">
    <source>
        <dbReference type="EMBL" id="KAL3873642.1"/>
    </source>
</evidence>
<comment type="caution">
    <text evidence="1">The sequence shown here is derived from an EMBL/GenBank/DDBJ whole genome shotgun (WGS) entry which is preliminary data.</text>
</comment>
<keyword evidence="2" id="KW-1185">Reference proteome</keyword>
<sequence>MYLLGPGAVALSGNYFGDQISNLLAKESLEIQEYIQASQTLSNYGFGVLSDSPSKDTCQRYDFMLPYKSWYFVNSQLKCFSLQPLYMTSCKTRYCRWNKEFRFFWWFLCVQEWRYQHFWSVCMEKGIWSVRYESWKLPACCNCVRYYKYTQNKCPITITTTTVR</sequence>
<evidence type="ECO:0000313" key="2">
    <source>
        <dbReference type="Proteomes" id="UP001634394"/>
    </source>
</evidence>
<reference evidence="1 2" key="1">
    <citation type="submission" date="2024-11" db="EMBL/GenBank/DDBJ databases">
        <title>Chromosome-level genome assembly of the freshwater bivalve Anodonta woodiana.</title>
        <authorList>
            <person name="Chen X."/>
        </authorList>
    </citation>
    <scope>NUCLEOTIDE SEQUENCE [LARGE SCALE GENOMIC DNA]</scope>
    <source>
        <strain evidence="1">MN2024</strain>
        <tissue evidence="1">Gills</tissue>
    </source>
</reference>
<proteinExistence type="predicted"/>
<dbReference type="Proteomes" id="UP001634394">
    <property type="component" value="Unassembled WGS sequence"/>
</dbReference>
<gene>
    <name evidence="1" type="ORF">ACJMK2_036737</name>
</gene>
<protein>
    <submittedName>
        <fullName evidence="1">Uncharacterized protein</fullName>
    </submittedName>
</protein>
<dbReference type="EMBL" id="JBJQND010000006">
    <property type="protein sequence ID" value="KAL3873642.1"/>
    <property type="molecule type" value="Genomic_DNA"/>
</dbReference>
<accession>A0ABD3WII2</accession>